<evidence type="ECO:0000259" key="1">
    <source>
        <dbReference type="Pfam" id="PF14751"/>
    </source>
</evidence>
<dbReference type="RefSeq" id="WP_353529982.1">
    <property type="nucleotide sequence ID" value="NZ_JBBMEX010000002.1"/>
</dbReference>
<keyword evidence="3" id="KW-1185">Reference proteome</keyword>
<dbReference type="InterPro" id="IPR029322">
    <property type="entry name" value="DUF4474"/>
</dbReference>
<evidence type="ECO:0000313" key="2">
    <source>
        <dbReference type="EMBL" id="MEQ2556956.1"/>
    </source>
</evidence>
<gene>
    <name evidence="2" type="ORF">WMO43_03545</name>
</gene>
<proteinExistence type="predicted"/>
<name>A0ABV1HB78_9FIRM</name>
<organism evidence="2 3">
    <name type="scientific">Maccoyibacter intestinihominis</name>
    <dbReference type="NCBI Taxonomy" id="3133499"/>
    <lineage>
        <taxon>Bacteria</taxon>
        <taxon>Bacillati</taxon>
        <taxon>Bacillota</taxon>
        <taxon>Clostridia</taxon>
        <taxon>Lachnospirales</taxon>
        <taxon>Lachnospiraceae</taxon>
        <taxon>Maccoyibacter</taxon>
    </lineage>
</organism>
<protein>
    <submittedName>
        <fullName evidence="2">DUF4474 domain-containing protein</fullName>
    </submittedName>
</protein>
<sequence>MYLYIGMILLLCVLLFVLSLLFRKAKAEKICKMSCPQKLQIIENLVFPFGYTYIPKSDFFSSSLEAWQRRFGYAALYDKSASHFHMVFNALPVYFDYDGRTWLIEFWKGQYGLHTGCEIGVYCSDRILRPAERSAELFHAVSDEELLPMSLVLKQNDTTVAALSGIHWWLTAFCPGVFSDPEDLTMETSITFPDLCMAYAFRDALEKEGYDVCICGLKICFTFSDCKNCSFSCLQKCYRRWIQWQNRLLCRLFLWYTRPFDTALDRILFLCESLPFAFHKTLQLHKSNRKIRRQL</sequence>
<feature type="domain" description="DUF4474" evidence="1">
    <location>
        <begin position="44"/>
        <end position="275"/>
    </location>
</feature>
<accession>A0ABV1HB78</accession>
<dbReference type="Proteomes" id="UP001454489">
    <property type="component" value="Unassembled WGS sequence"/>
</dbReference>
<dbReference type="Pfam" id="PF14751">
    <property type="entry name" value="DUF4474"/>
    <property type="match status" value="1"/>
</dbReference>
<reference evidence="2 3" key="1">
    <citation type="submission" date="2024-03" db="EMBL/GenBank/DDBJ databases">
        <title>Human intestinal bacterial collection.</title>
        <authorList>
            <person name="Pauvert C."/>
            <person name="Hitch T.C.A."/>
            <person name="Clavel T."/>
        </authorList>
    </citation>
    <scope>NUCLEOTIDE SEQUENCE [LARGE SCALE GENOMIC DNA]</scope>
    <source>
        <strain evidence="2 3">CLA-AA-H185</strain>
    </source>
</reference>
<evidence type="ECO:0000313" key="3">
    <source>
        <dbReference type="Proteomes" id="UP001454489"/>
    </source>
</evidence>
<dbReference type="EMBL" id="JBBMEX010000002">
    <property type="protein sequence ID" value="MEQ2556956.1"/>
    <property type="molecule type" value="Genomic_DNA"/>
</dbReference>
<comment type="caution">
    <text evidence="2">The sequence shown here is derived from an EMBL/GenBank/DDBJ whole genome shotgun (WGS) entry which is preliminary data.</text>
</comment>